<reference evidence="1 2" key="1">
    <citation type="journal article" date="2014" name="PLoS Genet.">
        <title>Phylogenetically driven sequencing of extremely halophilic archaea reveals strategies for static and dynamic osmo-response.</title>
        <authorList>
            <person name="Becker E.A."/>
            <person name="Seitzer P.M."/>
            <person name="Tritt A."/>
            <person name="Larsen D."/>
            <person name="Krusor M."/>
            <person name="Yao A.I."/>
            <person name="Wu D."/>
            <person name="Madern D."/>
            <person name="Eisen J.A."/>
            <person name="Darling A.E."/>
            <person name="Facciotti M.T."/>
        </authorList>
    </citation>
    <scope>NUCLEOTIDE SEQUENCE [LARGE SCALE GENOMIC DNA]</scope>
    <source>
        <strain evidence="1 2">DSM 10524</strain>
    </source>
</reference>
<dbReference type="eggNOG" id="arCOG06262">
    <property type="taxonomic scope" value="Archaea"/>
</dbReference>
<dbReference type="EMBL" id="AOIB01000026">
    <property type="protein sequence ID" value="ELY56734.1"/>
    <property type="molecule type" value="Genomic_DNA"/>
</dbReference>
<protein>
    <recommendedName>
        <fullName evidence="3">Lipoprotein</fullName>
    </recommendedName>
</protein>
<dbReference type="PROSITE" id="PS51257">
    <property type="entry name" value="PROKAR_LIPOPROTEIN"/>
    <property type="match status" value="1"/>
</dbReference>
<comment type="caution">
    <text evidence="1">The sequence shown here is derived from an EMBL/GenBank/DDBJ whole genome shotgun (WGS) entry which is preliminary data.</text>
</comment>
<gene>
    <name evidence="1" type="ORF">C491_12045</name>
</gene>
<keyword evidence="2" id="KW-1185">Reference proteome</keyword>
<dbReference type="AlphaFoldDB" id="L9X4L5"/>
<organism evidence="1 2">
    <name type="scientific">Natronococcus amylolyticus DSM 10524</name>
    <dbReference type="NCBI Taxonomy" id="1227497"/>
    <lineage>
        <taxon>Archaea</taxon>
        <taxon>Methanobacteriati</taxon>
        <taxon>Methanobacteriota</taxon>
        <taxon>Stenosarchaea group</taxon>
        <taxon>Halobacteria</taxon>
        <taxon>Halobacteriales</taxon>
        <taxon>Natrialbaceae</taxon>
        <taxon>Natronococcus</taxon>
    </lineage>
</organism>
<evidence type="ECO:0008006" key="3">
    <source>
        <dbReference type="Google" id="ProtNLM"/>
    </source>
</evidence>
<sequence length="214" mass="22844">MKRRQVIAGAGTVGLASLAGCLGTVGLDRHEATPAGIDPEIREEAGYERTDVDELRLEETVSVSVISQELVLINALTEYEKTIDMGLLGEHQGAEFVVLSSPQVGIAGRQLNPIGERSASDLVNLVVDTYDGLGSVDHDSDEELTVLEQSTTLSTFTGEAEFDGRTVDVDVLVTETVDAGDDLVATLGVYPTYLDDEGEYVRSLMGGVLEELPD</sequence>
<dbReference type="OrthoDB" id="205286at2157"/>
<evidence type="ECO:0000313" key="1">
    <source>
        <dbReference type="EMBL" id="ELY56734.1"/>
    </source>
</evidence>
<proteinExistence type="predicted"/>
<accession>L9X4L5</accession>
<name>L9X4L5_9EURY</name>
<evidence type="ECO:0000313" key="2">
    <source>
        <dbReference type="Proteomes" id="UP000011688"/>
    </source>
</evidence>
<dbReference type="Proteomes" id="UP000011688">
    <property type="component" value="Unassembled WGS sequence"/>
</dbReference>
<dbReference type="InterPro" id="IPR045396">
    <property type="entry name" value="DUF6517"/>
</dbReference>
<dbReference type="Pfam" id="PF20127">
    <property type="entry name" value="DUF6517"/>
    <property type="match status" value="1"/>
</dbReference>
<dbReference type="RefSeq" id="WP_005556518.1">
    <property type="nucleotide sequence ID" value="NZ_AOIB01000026.1"/>
</dbReference>